<dbReference type="Proteomes" id="UP000593565">
    <property type="component" value="Unassembled WGS sequence"/>
</dbReference>
<comment type="caution">
    <text evidence="2">The sequence shown here is derived from an EMBL/GenBank/DDBJ whole genome shotgun (WGS) entry which is preliminary data.</text>
</comment>
<evidence type="ECO:0000313" key="2">
    <source>
        <dbReference type="EMBL" id="KAF4087236.1"/>
    </source>
</evidence>
<evidence type="ECO:0000256" key="1">
    <source>
        <dbReference type="SAM" id="MobiDB-lite"/>
    </source>
</evidence>
<keyword evidence="3" id="KW-1185">Reference proteome</keyword>
<protein>
    <submittedName>
        <fullName evidence="2">Uncharacterized protein</fullName>
    </submittedName>
</protein>
<feature type="region of interest" description="Disordered" evidence="1">
    <location>
        <begin position="1"/>
        <end position="97"/>
    </location>
</feature>
<proteinExistence type="predicted"/>
<sequence>MEWRELNSAPSGMGGVERRLPELRIRLKQPERSLPFHHARSSIPAPTSSSPGSKNHAAEVEEEAAAATHVLCGVGGSGFTQSQGAMARLGQGGPGRR</sequence>
<dbReference type="AlphaFoldDB" id="A0A7J6AX76"/>
<evidence type="ECO:0000313" key="3">
    <source>
        <dbReference type="Proteomes" id="UP000593565"/>
    </source>
</evidence>
<organism evidence="2 3">
    <name type="scientific">Ameiurus melas</name>
    <name type="common">Black bullhead</name>
    <name type="synonym">Silurus melas</name>
    <dbReference type="NCBI Taxonomy" id="219545"/>
    <lineage>
        <taxon>Eukaryota</taxon>
        <taxon>Metazoa</taxon>
        <taxon>Chordata</taxon>
        <taxon>Craniata</taxon>
        <taxon>Vertebrata</taxon>
        <taxon>Euteleostomi</taxon>
        <taxon>Actinopterygii</taxon>
        <taxon>Neopterygii</taxon>
        <taxon>Teleostei</taxon>
        <taxon>Ostariophysi</taxon>
        <taxon>Siluriformes</taxon>
        <taxon>Ictaluridae</taxon>
        <taxon>Ameiurus</taxon>
    </lineage>
</organism>
<name>A0A7J6AX76_AMEME</name>
<feature type="compositionally biased region" description="Polar residues" evidence="1">
    <location>
        <begin position="44"/>
        <end position="53"/>
    </location>
</feature>
<feature type="compositionally biased region" description="Basic and acidic residues" evidence="1">
    <location>
        <begin position="16"/>
        <end position="31"/>
    </location>
</feature>
<reference evidence="2 3" key="1">
    <citation type="submission" date="2020-02" db="EMBL/GenBank/DDBJ databases">
        <title>A chromosome-scale genome assembly of the black bullhead catfish (Ameiurus melas).</title>
        <authorList>
            <person name="Wen M."/>
            <person name="Zham M."/>
            <person name="Cabau C."/>
            <person name="Klopp C."/>
            <person name="Donnadieu C."/>
            <person name="Roques C."/>
            <person name="Bouchez O."/>
            <person name="Lampietro C."/>
            <person name="Jouanno E."/>
            <person name="Herpin A."/>
            <person name="Louis A."/>
            <person name="Berthelot C."/>
            <person name="Parey E."/>
            <person name="Roest-Crollius H."/>
            <person name="Braasch I."/>
            <person name="Postlethwait J."/>
            <person name="Robinson-Rechavi M."/>
            <person name="Echchiki A."/>
            <person name="Begum T."/>
            <person name="Montfort J."/>
            <person name="Schartl M."/>
            <person name="Bobe J."/>
            <person name="Guiguen Y."/>
        </authorList>
    </citation>
    <scope>NUCLEOTIDE SEQUENCE [LARGE SCALE GENOMIC DNA]</scope>
    <source>
        <strain evidence="2">M_S1</strain>
        <tissue evidence="2">Blood</tissue>
    </source>
</reference>
<accession>A0A7J6AX76</accession>
<dbReference type="EMBL" id="JAAGNN010000007">
    <property type="protein sequence ID" value="KAF4087236.1"/>
    <property type="molecule type" value="Genomic_DNA"/>
</dbReference>
<gene>
    <name evidence="2" type="ORF">AMELA_G00093300</name>
</gene>